<dbReference type="PANTHER" id="PTHR33973:SF4">
    <property type="entry name" value="OS07G0153300 PROTEIN"/>
    <property type="match status" value="1"/>
</dbReference>
<dbReference type="KEGG" id="tpx:Turpa_2473"/>
<dbReference type="OrthoDB" id="9778801at2"/>
<evidence type="ECO:0000313" key="1">
    <source>
        <dbReference type="EMBL" id="AFM13115.1"/>
    </source>
</evidence>
<gene>
    <name evidence="1" type="ordered locus">Turpa_2473</name>
</gene>
<dbReference type="Proteomes" id="UP000006048">
    <property type="component" value="Chromosome"/>
</dbReference>
<keyword evidence="2" id="KW-1185">Reference proteome</keyword>
<organism evidence="1 2">
    <name type="scientific">Turneriella parva (strain ATCC BAA-1111 / DSM 21527 / NCTC 11395 / H)</name>
    <name type="common">Leptospira parva</name>
    <dbReference type="NCBI Taxonomy" id="869212"/>
    <lineage>
        <taxon>Bacteria</taxon>
        <taxon>Pseudomonadati</taxon>
        <taxon>Spirochaetota</taxon>
        <taxon>Spirochaetia</taxon>
        <taxon>Leptospirales</taxon>
        <taxon>Leptospiraceae</taxon>
        <taxon>Turneriella</taxon>
    </lineage>
</organism>
<dbReference type="RefSeq" id="WP_014803621.1">
    <property type="nucleotide sequence ID" value="NC_018020.1"/>
</dbReference>
<evidence type="ECO:0008006" key="3">
    <source>
        <dbReference type="Google" id="ProtNLM"/>
    </source>
</evidence>
<dbReference type="InterPro" id="IPR010775">
    <property type="entry name" value="DUF1365"/>
</dbReference>
<evidence type="ECO:0000313" key="2">
    <source>
        <dbReference type="Proteomes" id="UP000006048"/>
    </source>
</evidence>
<dbReference type="PATRIC" id="fig|869212.3.peg.2489"/>
<dbReference type="HOGENOM" id="CLU_065913_1_0_12"/>
<dbReference type="EMBL" id="CP002959">
    <property type="protein sequence ID" value="AFM13115.1"/>
    <property type="molecule type" value="Genomic_DNA"/>
</dbReference>
<dbReference type="STRING" id="869212.Turpa_2473"/>
<proteinExistence type="predicted"/>
<accession>I4B758</accession>
<dbReference type="Pfam" id="PF07103">
    <property type="entry name" value="DUF1365"/>
    <property type="match status" value="1"/>
</dbReference>
<dbReference type="AlphaFoldDB" id="I4B758"/>
<dbReference type="PANTHER" id="PTHR33973">
    <property type="entry name" value="OS07G0153300 PROTEIN"/>
    <property type="match status" value="1"/>
</dbReference>
<protein>
    <recommendedName>
        <fullName evidence="3">DUF1365 domain-containing protein</fullName>
    </recommendedName>
</protein>
<sequence length="251" mass="28777">MKEGVYSLEIFHERRKPVPQKFTIRGYMLFVDVSRFDSRDASRLLGFDRRRLHSFRRSDFSLLRDSSETSRGAALAFLKKATGLTADTVMLLANPAIFGYVFNPVSFFFCYRNGAHVATIVEVNNTFGQQKHYLVRAGERYNAQKNFYVSPFISSFHHFAMRLGAPADRLSIGIHTQKEGKAELVAEMRGTRSPLTDLQLLAAFFKFPFYTARVIVMIHWYALRLMLKGVPFYPKENTDAALLHADLRSSK</sequence>
<reference evidence="1 2" key="1">
    <citation type="submission" date="2012-06" db="EMBL/GenBank/DDBJ databases">
        <title>The complete chromosome of genome of Turneriella parva DSM 21527.</title>
        <authorList>
            <consortium name="US DOE Joint Genome Institute (JGI-PGF)"/>
            <person name="Lucas S."/>
            <person name="Han J."/>
            <person name="Lapidus A."/>
            <person name="Bruce D."/>
            <person name="Goodwin L."/>
            <person name="Pitluck S."/>
            <person name="Peters L."/>
            <person name="Kyrpides N."/>
            <person name="Mavromatis K."/>
            <person name="Ivanova N."/>
            <person name="Mikhailova N."/>
            <person name="Chertkov O."/>
            <person name="Detter J.C."/>
            <person name="Tapia R."/>
            <person name="Han C."/>
            <person name="Land M."/>
            <person name="Hauser L."/>
            <person name="Markowitz V."/>
            <person name="Cheng J.-F."/>
            <person name="Hugenholtz P."/>
            <person name="Woyke T."/>
            <person name="Wu D."/>
            <person name="Gronow S."/>
            <person name="Wellnitz S."/>
            <person name="Brambilla E."/>
            <person name="Klenk H.-P."/>
            <person name="Eisen J.A."/>
        </authorList>
    </citation>
    <scope>NUCLEOTIDE SEQUENCE [LARGE SCALE GENOMIC DNA]</scope>
    <source>
        <strain evidence="2">ATCC BAA-1111 / DSM 21527 / NCTC 11395 / H</strain>
    </source>
</reference>
<name>I4B758_TURPD</name>